<feature type="region of interest" description="Disordered" evidence="2">
    <location>
        <begin position="1"/>
        <end position="72"/>
    </location>
</feature>
<evidence type="ECO:0000256" key="2">
    <source>
        <dbReference type="SAM" id="MobiDB-lite"/>
    </source>
</evidence>
<feature type="coiled-coil region" evidence="1">
    <location>
        <begin position="147"/>
        <end position="174"/>
    </location>
</feature>
<organism evidence="3 4">
    <name type="scientific">Tagetes erecta</name>
    <name type="common">African marigold</name>
    <dbReference type="NCBI Taxonomy" id="13708"/>
    <lineage>
        <taxon>Eukaryota</taxon>
        <taxon>Viridiplantae</taxon>
        <taxon>Streptophyta</taxon>
        <taxon>Embryophyta</taxon>
        <taxon>Tracheophyta</taxon>
        <taxon>Spermatophyta</taxon>
        <taxon>Magnoliopsida</taxon>
        <taxon>eudicotyledons</taxon>
        <taxon>Gunneridae</taxon>
        <taxon>Pentapetalae</taxon>
        <taxon>asterids</taxon>
        <taxon>campanulids</taxon>
        <taxon>Asterales</taxon>
        <taxon>Asteraceae</taxon>
        <taxon>Asteroideae</taxon>
        <taxon>Heliantheae alliance</taxon>
        <taxon>Tageteae</taxon>
        <taxon>Tagetes</taxon>
    </lineage>
</organism>
<proteinExistence type="predicted"/>
<sequence length="211" mass="24007">MEGPPDVDSVRPIFRSDSSSDPSEQNEKSDKNTKNLNGPQQHEPPTPIKPPEPQPPGVVLGGNRGLIMREKTSRKRTAYILEIRCTKSKKIQTDDGSSDTQVDIEVTDLGRKKQVNEFDHNEQAKTIFNETVSSGSSPHSCNDTLTQHEFKTRMEQVNAELKTLRDEMDKRELKILHMFESFRESVKAESVPKVIEYKYLRPIKGKGKKMK</sequence>
<accession>A0AAD8JVP1</accession>
<evidence type="ECO:0000313" key="3">
    <source>
        <dbReference type="EMBL" id="KAK1411815.1"/>
    </source>
</evidence>
<gene>
    <name evidence="3" type="ORF">QVD17_32594</name>
</gene>
<evidence type="ECO:0000313" key="4">
    <source>
        <dbReference type="Proteomes" id="UP001229421"/>
    </source>
</evidence>
<keyword evidence="4" id="KW-1185">Reference proteome</keyword>
<keyword evidence="1" id="KW-0175">Coiled coil</keyword>
<comment type="caution">
    <text evidence="3">The sequence shown here is derived from an EMBL/GenBank/DDBJ whole genome shotgun (WGS) entry which is preliminary data.</text>
</comment>
<dbReference type="AlphaFoldDB" id="A0AAD8JVP1"/>
<dbReference type="Proteomes" id="UP001229421">
    <property type="component" value="Unassembled WGS sequence"/>
</dbReference>
<protein>
    <submittedName>
        <fullName evidence="3">Uncharacterized protein</fullName>
    </submittedName>
</protein>
<name>A0AAD8JVP1_TARER</name>
<reference evidence="3" key="1">
    <citation type="journal article" date="2023" name="bioRxiv">
        <title>Improved chromosome-level genome assembly for marigold (Tagetes erecta).</title>
        <authorList>
            <person name="Jiang F."/>
            <person name="Yuan L."/>
            <person name="Wang S."/>
            <person name="Wang H."/>
            <person name="Xu D."/>
            <person name="Wang A."/>
            <person name="Fan W."/>
        </authorList>
    </citation>
    <scope>NUCLEOTIDE SEQUENCE</scope>
    <source>
        <strain evidence="3">WSJ</strain>
        <tissue evidence="3">Leaf</tissue>
    </source>
</reference>
<evidence type="ECO:0000256" key="1">
    <source>
        <dbReference type="SAM" id="Coils"/>
    </source>
</evidence>
<feature type="compositionally biased region" description="Pro residues" evidence="2">
    <location>
        <begin position="42"/>
        <end position="56"/>
    </location>
</feature>
<dbReference type="EMBL" id="JAUHHV010000009">
    <property type="protein sequence ID" value="KAK1411815.1"/>
    <property type="molecule type" value="Genomic_DNA"/>
</dbReference>